<dbReference type="EMBL" id="CAJNOK010029202">
    <property type="protein sequence ID" value="CAF1444923.1"/>
    <property type="molecule type" value="Genomic_DNA"/>
</dbReference>
<feature type="region of interest" description="Disordered" evidence="1">
    <location>
        <begin position="434"/>
        <end position="457"/>
    </location>
</feature>
<dbReference type="EMBL" id="CAJOBA010051019">
    <property type="protein sequence ID" value="CAF4240486.1"/>
    <property type="molecule type" value="Genomic_DNA"/>
</dbReference>
<proteinExistence type="predicted"/>
<dbReference type="InterPro" id="IPR050863">
    <property type="entry name" value="CenT-Element_Derived"/>
</dbReference>
<evidence type="ECO:0000256" key="1">
    <source>
        <dbReference type="SAM" id="MobiDB-lite"/>
    </source>
</evidence>
<evidence type="ECO:0000313" key="5">
    <source>
        <dbReference type="Proteomes" id="UP000682733"/>
    </source>
</evidence>
<dbReference type="Proteomes" id="UP000677228">
    <property type="component" value="Unassembled WGS sequence"/>
</dbReference>
<organism evidence="4 5">
    <name type="scientific">Didymodactylos carnosus</name>
    <dbReference type="NCBI Taxonomy" id="1234261"/>
    <lineage>
        <taxon>Eukaryota</taxon>
        <taxon>Metazoa</taxon>
        <taxon>Spiralia</taxon>
        <taxon>Gnathifera</taxon>
        <taxon>Rotifera</taxon>
        <taxon>Eurotatoria</taxon>
        <taxon>Bdelloidea</taxon>
        <taxon>Philodinida</taxon>
        <taxon>Philodinidae</taxon>
        <taxon>Didymodactylos</taxon>
    </lineage>
</organism>
<dbReference type="InterPro" id="IPR036397">
    <property type="entry name" value="RNaseH_sf"/>
</dbReference>
<dbReference type="InterPro" id="IPR004875">
    <property type="entry name" value="DDE_SF_endonuclease_dom"/>
</dbReference>
<evidence type="ECO:0000313" key="4">
    <source>
        <dbReference type="EMBL" id="CAF4240486.1"/>
    </source>
</evidence>
<dbReference type="Pfam" id="PF03184">
    <property type="entry name" value="DDE_1"/>
    <property type="match status" value="1"/>
</dbReference>
<dbReference type="Proteomes" id="UP000682733">
    <property type="component" value="Unassembled WGS sequence"/>
</dbReference>
<protein>
    <recommendedName>
        <fullName evidence="2">DDE-1 domain-containing protein</fullName>
    </recommendedName>
</protein>
<gene>
    <name evidence="3" type="ORF">OVA965_LOCUS34585</name>
    <name evidence="4" type="ORF">TMI583_LOCUS35514</name>
</gene>
<dbReference type="PANTHER" id="PTHR19303">
    <property type="entry name" value="TRANSPOSON"/>
    <property type="match status" value="1"/>
</dbReference>
<reference evidence="4" key="1">
    <citation type="submission" date="2021-02" db="EMBL/GenBank/DDBJ databases">
        <authorList>
            <person name="Nowell W R."/>
        </authorList>
    </citation>
    <scope>NUCLEOTIDE SEQUENCE</scope>
</reference>
<name>A0A8S2T4S4_9BILA</name>
<dbReference type="GO" id="GO:0005634">
    <property type="term" value="C:nucleus"/>
    <property type="evidence" value="ECO:0007669"/>
    <property type="project" value="TreeGrafter"/>
</dbReference>
<evidence type="ECO:0000259" key="2">
    <source>
        <dbReference type="Pfam" id="PF03184"/>
    </source>
</evidence>
<feature type="region of interest" description="Disordered" evidence="1">
    <location>
        <begin position="296"/>
        <end position="331"/>
    </location>
</feature>
<comment type="caution">
    <text evidence="4">The sequence shown here is derived from an EMBL/GenBank/DDBJ whole genome shotgun (WGS) entry which is preliminary data.</text>
</comment>
<evidence type="ECO:0000313" key="3">
    <source>
        <dbReference type="EMBL" id="CAF1444923.1"/>
    </source>
</evidence>
<dbReference type="AlphaFoldDB" id="A0A8S2T4S4"/>
<feature type="compositionally biased region" description="Basic and acidic residues" evidence="1">
    <location>
        <begin position="434"/>
        <end position="453"/>
    </location>
</feature>
<sequence>MVLYMKRHPQLTTTKPIPLELPRAKITQTIVDKWFNLLEKVLIDNDLLDKPSQIFNCDESGFADATERRKVIVASPTKFPYKKQGGTGGKSYYSVLFCVSASGVILPPYTIYKAKTLYGNWGLNGPTGAGYNTSANGWMEDNVFYEWFKNMFLPLTSTTPKPILLILDGHTSHRRVRTTELAISNGIVLLCIPPHSTHIFQPLDVTFFKPIKQKYREILAEYYAASGYEKVSKSIFPSLLLKLFQSTAIKKVNIIKGFIATGIYPLDKSAIPPQKILKCNQLIEADIAAAAAVEQETADTEDDVEPHRTPKKKSTISGTIATTPVPDLNTSEWDKDTSMLLNDSSSLLPPLNTSVWDHNATIRMDLSRASESTIEVATTSLPSLGPRPAICNALLSMRPPVIEQPPTKKVVLDRQAGQLLTCEEALRQMREKEERAAEKVKPVQKRTSVEQKKNSKAKKLSTIEDGMLCCLIS</sequence>
<accession>A0A8S2T4S4</accession>
<feature type="domain" description="DDE-1" evidence="2">
    <location>
        <begin position="95"/>
        <end position="228"/>
    </location>
</feature>
<dbReference type="PANTHER" id="PTHR19303:SF74">
    <property type="entry name" value="POGO TRANSPOSABLE ELEMENT WITH KRAB DOMAIN"/>
    <property type="match status" value="1"/>
</dbReference>
<dbReference type="GO" id="GO:0003677">
    <property type="term" value="F:DNA binding"/>
    <property type="evidence" value="ECO:0007669"/>
    <property type="project" value="TreeGrafter"/>
</dbReference>
<dbReference type="Gene3D" id="3.30.420.10">
    <property type="entry name" value="Ribonuclease H-like superfamily/Ribonuclease H"/>
    <property type="match status" value="1"/>
</dbReference>